<proteinExistence type="predicted"/>
<dbReference type="Pfam" id="PF07143">
    <property type="entry name" value="CrtC"/>
    <property type="match status" value="1"/>
</dbReference>
<dbReference type="PANTHER" id="PTHR38591:SF1">
    <property type="entry name" value="BLL1000 PROTEIN"/>
    <property type="match status" value="1"/>
</dbReference>
<dbReference type="Gene3D" id="2.40.370.10">
    <property type="entry name" value="AttH-like domain"/>
    <property type="match status" value="2"/>
</dbReference>
<feature type="domain" description="AttH" evidence="2">
    <location>
        <begin position="53"/>
        <end position="237"/>
    </location>
</feature>
<reference evidence="4" key="1">
    <citation type="journal article" date="2022" name="Int. J. Syst. Evol. Microbiol.">
        <title>Anaeromyxobacter oryzae sp. nov., Anaeromyxobacter diazotrophicus sp. nov. and Anaeromyxobacter paludicola sp. nov., isolated from paddy soils.</title>
        <authorList>
            <person name="Itoh H."/>
            <person name="Xu Z."/>
            <person name="Mise K."/>
            <person name="Masuda Y."/>
            <person name="Ushijima N."/>
            <person name="Hayakawa C."/>
            <person name="Shiratori Y."/>
            <person name="Senoo K."/>
        </authorList>
    </citation>
    <scope>NUCLEOTIDE SEQUENCE [LARGE SCALE GENOMIC DNA]</scope>
    <source>
        <strain evidence="4">Red232</strain>
    </source>
</reference>
<dbReference type="Proteomes" id="UP001162891">
    <property type="component" value="Chromosome"/>
</dbReference>
<keyword evidence="4" id="KW-1185">Reference proteome</keyword>
<evidence type="ECO:0000313" key="3">
    <source>
        <dbReference type="EMBL" id="BDG01018.1"/>
    </source>
</evidence>
<feature type="signal peptide" evidence="1">
    <location>
        <begin position="1"/>
        <end position="20"/>
    </location>
</feature>
<organism evidence="3 4">
    <name type="scientific">Anaeromyxobacter oryzae</name>
    <dbReference type="NCBI Taxonomy" id="2918170"/>
    <lineage>
        <taxon>Bacteria</taxon>
        <taxon>Pseudomonadati</taxon>
        <taxon>Myxococcota</taxon>
        <taxon>Myxococcia</taxon>
        <taxon>Myxococcales</taxon>
        <taxon>Cystobacterineae</taxon>
        <taxon>Anaeromyxobacteraceae</taxon>
        <taxon>Anaeromyxobacter</taxon>
    </lineage>
</organism>
<dbReference type="Pfam" id="PF17186">
    <property type="entry name" value="Lipocalin_9"/>
    <property type="match status" value="1"/>
</dbReference>
<feature type="chain" id="PRO_5047512762" evidence="1">
    <location>
        <begin position="21"/>
        <end position="379"/>
    </location>
</feature>
<evidence type="ECO:0000313" key="4">
    <source>
        <dbReference type="Proteomes" id="UP001162891"/>
    </source>
</evidence>
<name>A0ABM7WNH6_9BACT</name>
<dbReference type="PANTHER" id="PTHR38591">
    <property type="entry name" value="HYDROLASE"/>
    <property type="match status" value="1"/>
</dbReference>
<dbReference type="EMBL" id="AP025591">
    <property type="protein sequence ID" value="BDG01018.1"/>
    <property type="molecule type" value="Genomic_DNA"/>
</dbReference>
<keyword evidence="1" id="KW-0732">Signal</keyword>
<protein>
    <submittedName>
        <fullName evidence="3">Carotenoid 1,2-hydratase</fullName>
    </submittedName>
</protein>
<dbReference type="InterPro" id="IPR023374">
    <property type="entry name" value="AttH-like_dom_sf"/>
</dbReference>
<evidence type="ECO:0000256" key="1">
    <source>
        <dbReference type="SAM" id="SignalP"/>
    </source>
</evidence>
<dbReference type="SUPFAM" id="SSF159245">
    <property type="entry name" value="AttH-like"/>
    <property type="match status" value="1"/>
</dbReference>
<dbReference type="InterPro" id="IPR010791">
    <property type="entry name" value="AttH_dom"/>
</dbReference>
<accession>A0ABM7WNH6</accession>
<evidence type="ECO:0000259" key="2">
    <source>
        <dbReference type="Pfam" id="PF07143"/>
    </source>
</evidence>
<sequence>MRSRLAVALALAVALPVALASAPAPSGGWSPADPAHRWSFPRDHHAHSATRNEWWYFTGIVSATGAPGRRFGYQLTLFRVGLVPDPPALDSAWATGTAVMGHAAITDLSTGAHVFSEVVWRAAPPLGGFGAADDPVVAFARAPPGTPGRWTVALDGAGGFAVAMRDDARGVALELSLRPEKPVALQGPNGYSRKSALPGYASLYYSLTRLSTSGRLTASGETFPVSGASWMDRELGSSQLAPGQRGWDWWSLRLADGRDLMLYVLRRPDGAADWRNGTLVGKDGAVTVLAADAWSVEATGTWRSPETGAAYPSGWRVRVPGAGVDLTVTPIVKGAENVSRLVDGLAYWEGPVTLAAGGADAGEGYVELTGYGPAGRLPL</sequence>
<dbReference type="RefSeq" id="WP_248357375.1">
    <property type="nucleotide sequence ID" value="NZ_AP025591.1"/>
</dbReference>
<gene>
    <name evidence="3" type="ORF">AMOR_00140</name>
</gene>